<evidence type="ECO:0000256" key="4">
    <source>
        <dbReference type="ARBA" id="ARBA00022840"/>
    </source>
</evidence>
<evidence type="ECO:0000313" key="9">
    <source>
        <dbReference type="Proteomes" id="UP000243006"/>
    </source>
</evidence>
<dbReference type="InterPro" id="IPR035849">
    <property type="entry name" value="Fes/Fps/Fer_SH2"/>
</dbReference>
<keyword evidence="1 6" id="KW-0808">Transferase</keyword>
<sequence>MDRRVLKEKVSFPKTRKPHLVGRMYRGKRKLSSEKRAFDQASISNDVEKLCEARYSRNYSWMARNPIKELLMNKLPVMLKNKPFYHGYLPKLDAEEILKNQENGSFMVRMTNECGDYCAVALSVKHEEKVVHYMMDVNINGRCFINSLMFNSVSEMVDYYAKSGQSIDKTSSVRLKKPARFVEWQLESHHIVNLEKNISIGKDSDVIRGVFLYKGKNADVAVKIPLNSIQANSTDILFDELRAMRQLKCSYTLKAYGIASFTCRPLLVTEYADRGTLHDYIHLIHRNIVAKKCFLFTNSEFELPTVKLGGFRNRRWPCRLSGLGSVGCMINKHTISEEMASGRLIVRNKYPDQAPSWSAHARGLT</sequence>
<evidence type="ECO:0000256" key="2">
    <source>
        <dbReference type="ARBA" id="ARBA00022741"/>
    </source>
</evidence>
<name>A0A1Y3EZU5_9BILA</name>
<dbReference type="Gene3D" id="3.30.505.10">
    <property type="entry name" value="SH2 domain"/>
    <property type="match status" value="1"/>
</dbReference>
<proteinExistence type="inferred from homology"/>
<dbReference type="Pfam" id="PF07714">
    <property type="entry name" value="PK_Tyr_Ser-Thr"/>
    <property type="match status" value="1"/>
</dbReference>
<dbReference type="InterPro" id="IPR036860">
    <property type="entry name" value="SH2_dom_sf"/>
</dbReference>
<evidence type="ECO:0000256" key="1">
    <source>
        <dbReference type="ARBA" id="ARBA00022679"/>
    </source>
</evidence>
<dbReference type="Proteomes" id="UP000243006">
    <property type="component" value="Unassembled WGS sequence"/>
</dbReference>
<feature type="domain" description="SH2" evidence="7">
    <location>
        <begin position="84"/>
        <end position="179"/>
    </location>
</feature>
<comment type="similarity">
    <text evidence="6">Belongs to the protein kinase superfamily. Tyr protein kinase family.</text>
</comment>
<dbReference type="InterPro" id="IPR050198">
    <property type="entry name" value="Non-receptor_tyrosine_kinases"/>
</dbReference>
<dbReference type="CDD" id="cd10361">
    <property type="entry name" value="SH2_Fps_family"/>
    <property type="match status" value="1"/>
</dbReference>
<protein>
    <recommendedName>
        <fullName evidence="6">Tyrosine-protein kinase</fullName>
        <ecNumber evidence="6">2.7.10.2</ecNumber>
    </recommendedName>
</protein>
<dbReference type="InterPro" id="IPR001245">
    <property type="entry name" value="Ser-Thr/Tyr_kinase_cat_dom"/>
</dbReference>
<gene>
    <name evidence="8" type="ORF">D917_05842</name>
</gene>
<dbReference type="SUPFAM" id="SSF55550">
    <property type="entry name" value="SH2 domain"/>
    <property type="match status" value="1"/>
</dbReference>
<evidence type="ECO:0000256" key="5">
    <source>
        <dbReference type="PROSITE-ProRule" id="PRU00191"/>
    </source>
</evidence>
<keyword evidence="2 6" id="KW-0547">Nucleotide-binding</keyword>
<dbReference type="PROSITE" id="PS50001">
    <property type="entry name" value="SH2"/>
    <property type="match status" value="1"/>
</dbReference>
<evidence type="ECO:0000256" key="6">
    <source>
        <dbReference type="RuleBase" id="RU362096"/>
    </source>
</evidence>
<dbReference type="SMART" id="SM00252">
    <property type="entry name" value="SH2"/>
    <property type="match status" value="1"/>
</dbReference>
<organism evidence="8 9">
    <name type="scientific">Trichinella nativa</name>
    <dbReference type="NCBI Taxonomy" id="6335"/>
    <lineage>
        <taxon>Eukaryota</taxon>
        <taxon>Metazoa</taxon>
        <taxon>Ecdysozoa</taxon>
        <taxon>Nematoda</taxon>
        <taxon>Enoplea</taxon>
        <taxon>Dorylaimia</taxon>
        <taxon>Trichinellida</taxon>
        <taxon>Trichinellidae</taxon>
        <taxon>Trichinella</taxon>
    </lineage>
</organism>
<dbReference type="SUPFAM" id="SSF56112">
    <property type="entry name" value="Protein kinase-like (PK-like)"/>
    <property type="match status" value="1"/>
</dbReference>
<keyword evidence="4 6" id="KW-0067">ATP-binding</keyword>
<dbReference type="PANTHER" id="PTHR24418">
    <property type="entry name" value="TYROSINE-PROTEIN KINASE"/>
    <property type="match status" value="1"/>
</dbReference>
<comment type="catalytic activity">
    <reaction evidence="6">
        <text>L-tyrosyl-[protein] + ATP = O-phospho-L-tyrosyl-[protein] + ADP + H(+)</text>
        <dbReference type="Rhea" id="RHEA:10596"/>
        <dbReference type="Rhea" id="RHEA-COMP:10136"/>
        <dbReference type="Rhea" id="RHEA-COMP:20101"/>
        <dbReference type="ChEBI" id="CHEBI:15378"/>
        <dbReference type="ChEBI" id="CHEBI:30616"/>
        <dbReference type="ChEBI" id="CHEBI:46858"/>
        <dbReference type="ChEBI" id="CHEBI:61978"/>
        <dbReference type="ChEBI" id="CHEBI:456216"/>
        <dbReference type="EC" id="2.7.10.2"/>
    </reaction>
</comment>
<dbReference type="EC" id="2.7.10.2" evidence="6"/>
<evidence type="ECO:0000256" key="3">
    <source>
        <dbReference type="ARBA" id="ARBA00022777"/>
    </source>
</evidence>
<dbReference type="Gene3D" id="1.10.510.10">
    <property type="entry name" value="Transferase(Phosphotransferase) domain 1"/>
    <property type="match status" value="1"/>
</dbReference>
<keyword evidence="5" id="KW-0727">SH2 domain</keyword>
<evidence type="ECO:0000259" key="7">
    <source>
        <dbReference type="PROSITE" id="PS50001"/>
    </source>
</evidence>
<dbReference type="GO" id="GO:0004715">
    <property type="term" value="F:non-membrane spanning protein tyrosine kinase activity"/>
    <property type="evidence" value="ECO:0007669"/>
    <property type="project" value="UniProtKB-EC"/>
</dbReference>
<dbReference type="GO" id="GO:0005524">
    <property type="term" value="F:ATP binding"/>
    <property type="evidence" value="ECO:0007669"/>
    <property type="project" value="UniProtKB-KW"/>
</dbReference>
<reference evidence="8 9" key="1">
    <citation type="submission" date="2015-04" db="EMBL/GenBank/DDBJ databases">
        <title>Draft genome of the roundworm Trichinella nativa.</title>
        <authorList>
            <person name="Mitreva M."/>
        </authorList>
    </citation>
    <scope>NUCLEOTIDE SEQUENCE [LARGE SCALE GENOMIC DNA]</scope>
    <source>
        <strain evidence="8 9">ISS45</strain>
    </source>
</reference>
<dbReference type="AlphaFoldDB" id="A0A1Y3EZU5"/>
<dbReference type="Pfam" id="PF00017">
    <property type="entry name" value="SH2"/>
    <property type="match status" value="1"/>
</dbReference>
<dbReference type="EMBL" id="LVZM01001737">
    <property type="protein sequence ID" value="OUC48949.1"/>
    <property type="molecule type" value="Genomic_DNA"/>
</dbReference>
<accession>A0A1Y3EZU5</accession>
<dbReference type="InterPro" id="IPR011009">
    <property type="entry name" value="Kinase-like_dom_sf"/>
</dbReference>
<evidence type="ECO:0000313" key="8">
    <source>
        <dbReference type="EMBL" id="OUC48949.1"/>
    </source>
</evidence>
<keyword evidence="3 6" id="KW-0418">Kinase</keyword>
<comment type="caution">
    <text evidence="8">The sequence shown here is derived from an EMBL/GenBank/DDBJ whole genome shotgun (WGS) entry which is preliminary data.</text>
</comment>
<dbReference type="InterPro" id="IPR000980">
    <property type="entry name" value="SH2"/>
</dbReference>
<keyword evidence="6" id="KW-0829">Tyrosine-protein kinase</keyword>